<keyword evidence="3" id="KW-1185">Reference proteome</keyword>
<evidence type="ECO:0000256" key="1">
    <source>
        <dbReference type="SAM" id="Phobius"/>
    </source>
</evidence>
<name>A0A1G9UAI4_9FIRM</name>
<dbReference type="EMBL" id="FNHZ01000001">
    <property type="protein sequence ID" value="SDM56970.1"/>
    <property type="molecule type" value="Genomic_DNA"/>
</dbReference>
<gene>
    <name evidence="2" type="ORF">SAMN05216544_0689</name>
</gene>
<sequence length="409" mass="45369">MLKKLKVVFSIVMVVVAILSIAAYGLIKRAKNNDNDIENVYGADEEETTGIDWSSIIENESETERAVNPDLTVYDGLLRAITFWGDSMTEGIGDEIGGVVELDGNYYDVTGLASSDTVGYLTGLKVNNLGRIGETSYEIALREGGISMYLDRDVIVGDEPVRVNIVTEDGNLVYMNDYNGYGCSSYMHESDIVYIEGLRFKVLLDDEGNIYLEKFYSLDDSFAYLYADGDEISASALRDSTPVSLEKGSVVKTAAAVETAGDILVIEVGSNGGWEDYDDLIAQIDSMIVANNCDYYIIVGDTDDPGDSIAEWWETDVDAQGNPRGLMTTEWENALSQAYGDHFLNTRLYLIENGLSDCGLEETEEDCEGYEYGKISSQLRYDWTHFNAYGYYSQALAIYKKGVELGYWD</sequence>
<keyword evidence="1" id="KW-1133">Transmembrane helix</keyword>
<organism evidence="2 3">
    <name type="scientific">Lachnospira pectinoschiza</name>
    <dbReference type="NCBI Taxonomy" id="28052"/>
    <lineage>
        <taxon>Bacteria</taxon>
        <taxon>Bacillati</taxon>
        <taxon>Bacillota</taxon>
        <taxon>Clostridia</taxon>
        <taxon>Lachnospirales</taxon>
        <taxon>Lachnospiraceae</taxon>
        <taxon>Lachnospira</taxon>
    </lineage>
</organism>
<reference evidence="3" key="1">
    <citation type="submission" date="2016-10" db="EMBL/GenBank/DDBJ databases">
        <authorList>
            <person name="Varghese N."/>
            <person name="Submissions S."/>
        </authorList>
    </citation>
    <scope>NUCLEOTIDE SEQUENCE [LARGE SCALE GENOMIC DNA]</scope>
    <source>
        <strain evidence="3">M83</strain>
    </source>
</reference>
<evidence type="ECO:0000313" key="3">
    <source>
        <dbReference type="Proteomes" id="UP000187651"/>
    </source>
</evidence>
<keyword evidence="1" id="KW-0472">Membrane</keyword>
<proteinExistence type="predicted"/>
<dbReference type="RefSeq" id="WP_242869315.1">
    <property type="nucleotide sequence ID" value="NZ_FNHZ01000001.1"/>
</dbReference>
<keyword evidence="1" id="KW-0812">Transmembrane</keyword>
<dbReference type="AlphaFoldDB" id="A0A1G9UAI4"/>
<protein>
    <submittedName>
        <fullName evidence="2">Uncharacterized protein</fullName>
    </submittedName>
</protein>
<evidence type="ECO:0000313" key="2">
    <source>
        <dbReference type="EMBL" id="SDM56970.1"/>
    </source>
</evidence>
<dbReference type="Proteomes" id="UP000187651">
    <property type="component" value="Unassembled WGS sequence"/>
</dbReference>
<feature type="transmembrane region" description="Helical" evidence="1">
    <location>
        <begin position="7"/>
        <end position="27"/>
    </location>
</feature>
<accession>A0A1G9UAI4</accession>